<organism evidence="8 9">
    <name type="scientific">Flavobacterium hydrocarbonoxydans</name>
    <dbReference type="NCBI Taxonomy" id="2683249"/>
    <lineage>
        <taxon>Bacteria</taxon>
        <taxon>Pseudomonadati</taxon>
        <taxon>Bacteroidota</taxon>
        <taxon>Flavobacteriia</taxon>
        <taxon>Flavobacteriales</taxon>
        <taxon>Flavobacteriaceae</taxon>
        <taxon>Flavobacterium</taxon>
    </lineage>
</organism>
<dbReference type="CDD" id="cd08977">
    <property type="entry name" value="SusD"/>
    <property type="match status" value="1"/>
</dbReference>
<comment type="similarity">
    <text evidence="2">Belongs to the SusD family.</text>
</comment>
<proteinExistence type="inferred from homology"/>
<dbReference type="Gene3D" id="1.25.40.390">
    <property type="match status" value="1"/>
</dbReference>
<evidence type="ECO:0000259" key="7">
    <source>
        <dbReference type="Pfam" id="PF14322"/>
    </source>
</evidence>
<comment type="caution">
    <text evidence="8">The sequence shown here is derived from an EMBL/GenBank/DDBJ whole genome shotgun (WGS) entry which is preliminary data.</text>
</comment>
<dbReference type="EMBL" id="WSTB01000005">
    <property type="protein sequence ID" value="MWB94996.1"/>
    <property type="molecule type" value="Genomic_DNA"/>
</dbReference>
<feature type="domain" description="SusD-like N-terminal" evidence="7">
    <location>
        <begin position="102"/>
        <end position="233"/>
    </location>
</feature>
<reference evidence="8 9" key="1">
    <citation type="submission" date="2019-12" db="EMBL/GenBank/DDBJ databases">
        <authorList>
            <person name="Kim Y.S."/>
        </authorList>
    </citation>
    <scope>NUCLEOTIDE SEQUENCE [LARGE SCALE GENOMIC DNA]</scope>
    <source>
        <strain evidence="8 9">GA093</strain>
    </source>
</reference>
<name>A0A6I4NKH4_9FLAO</name>
<dbReference type="InterPro" id="IPR011990">
    <property type="entry name" value="TPR-like_helical_dom_sf"/>
</dbReference>
<accession>A0A6I4NKH4</accession>
<keyword evidence="5" id="KW-0998">Cell outer membrane</keyword>
<evidence type="ECO:0000256" key="1">
    <source>
        <dbReference type="ARBA" id="ARBA00004442"/>
    </source>
</evidence>
<dbReference type="InterPro" id="IPR012944">
    <property type="entry name" value="SusD_RagB_dom"/>
</dbReference>
<sequence>MKTISFKIISIHQLLLFQAITIVCLSSCDSFVEVDLPKSQLTTVSVFDNYSTANAALSDIYSKMRDQGLLSGTASGVSNQLGSYADELTCFASPGDPTLPFYTNTLLPANSTITDYWNISYNQIYAANAVMEGVERSNELTAIEKGQLKGEALFIRSLVHFYLTNLYGDIPYITSTNHKINNAAEKIKVKEVYAKVIVDLESAIALLAPDYKNAERIRPNQFTAKALLARVYLYNESWPEAANAASAVLNAVNLYAIEDNPSIVFIKGSKETLWQFQPSASGKNTDEAGIFIFFSSPPPLVAISNNLITSFETDDLRKTNWTASISDGTTTWYHPYKYKEFDYTASSVEYSVIFRLAEQYLIRAEARAHQGDLIGAKEDLNVIRKRAGLADTEAVSGQEIINAVLRERRWELFTEYGHRFFDLKRSGEINSVLSVSKAGWNSTDVLFPLPQNELSINPNLRPQNSGY</sequence>
<dbReference type="InterPro" id="IPR033985">
    <property type="entry name" value="SusD-like_N"/>
</dbReference>
<dbReference type="Pfam" id="PF14322">
    <property type="entry name" value="SusD-like_3"/>
    <property type="match status" value="1"/>
</dbReference>
<protein>
    <submittedName>
        <fullName evidence="8">RagB/SusD family nutrient uptake outer membrane protein</fullName>
    </submittedName>
</protein>
<dbReference type="AlphaFoldDB" id="A0A6I4NKH4"/>
<dbReference type="RefSeq" id="WP_160374925.1">
    <property type="nucleotide sequence ID" value="NZ_WSTB01000005.1"/>
</dbReference>
<evidence type="ECO:0000256" key="3">
    <source>
        <dbReference type="ARBA" id="ARBA00022729"/>
    </source>
</evidence>
<evidence type="ECO:0000256" key="5">
    <source>
        <dbReference type="ARBA" id="ARBA00023237"/>
    </source>
</evidence>
<keyword evidence="9" id="KW-1185">Reference proteome</keyword>
<evidence type="ECO:0000313" key="8">
    <source>
        <dbReference type="EMBL" id="MWB94996.1"/>
    </source>
</evidence>
<feature type="domain" description="RagB/SusD" evidence="6">
    <location>
        <begin position="318"/>
        <end position="467"/>
    </location>
</feature>
<gene>
    <name evidence="8" type="ORF">GON26_11520</name>
</gene>
<evidence type="ECO:0000259" key="6">
    <source>
        <dbReference type="Pfam" id="PF07980"/>
    </source>
</evidence>
<dbReference type="Pfam" id="PF07980">
    <property type="entry name" value="SusD_RagB"/>
    <property type="match status" value="1"/>
</dbReference>
<keyword evidence="3" id="KW-0732">Signal</keyword>
<keyword evidence="4" id="KW-0472">Membrane</keyword>
<comment type="subcellular location">
    <subcellularLocation>
        <location evidence="1">Cell outer membrane</location>
    </subcellularLocation>
</comment>
<dbReference type="GO" id="GO:0009279">
    <property type="term" value="C:cell outer membrane"/>
    <property type="evidence" value="ECO:0007669"/>
    <property type="project" value="UniProtKB-SubCell"/>
</dbReference>
<dbReference type="SUPFAM" id="SSF48452">
    <property type="entry name" value="TPR-like"/>
    <property type="match status" value="1"/>
</dbReference>
<evidence type="ECO:0000256" key="2">
    <source>
        <dbReference type="ARBA" id="ARBA00006275"/>
    </source>
</evidence>
<dbReference type="Proteomes" id="UP000471501">
    <property type="component" value="Unassembled WGS sequence"/>
</dbReference>
<evidence type="ECO:0000313" key="9">
    <source>
        <dbReference type="Proteomes" id="UP000471501"/>
    </source>
</evidence>
<evidence type="ECO:0000256" key="4">
    <source>
        <dbReference type="ARBA" id="ARBA00023136"/>
    </source>
</evidence>